<organism evidence="3 4">
    <name type="scientific">Rhizoctonia solani</name>
    <dbReference type="NCBI Taxonomy" id="456999"/>
    <lineage>
        <taxon>Eukaryota</taxon>
        <taxon>Fungi</taxon>
        <taxon>Dikarya</taxon>
        <taxon>Basidiomycota</taxon>
        <taxon>Agaricomycotina</taxon>
        <taxon>Agaricomycetes</taxon>
        <taxon>Cantharellales</taxon>
        <taxon>Ceratobasidiaceae</taxon>
        <taxon>Rhizoctonia</taxon>
    </lineage>
</organism>
<feature type="signal peptide" evidence="1">
    <location>
        <begin position="1"/>
        <end position="20"/>
    </location>
</feature>
<dbReference type="PANTHER" id="PTHR10900">
    <property type="entry name" value="PERIOSTIN-RELATED"/>
    <property type="match status" value="1"/>
</dbReference>
<dbReference type="InterPro" id="IPR000782">
    <property type="entry name" value="FAS1_domain"/>
</dbReference>
<sequence length="337" mass="36214">MLFLTHIVMALLAATSLAHAASVVPRSNDDFLSGFLDTLCEANLTVLADNYKRIAETKQGKQVIESLEKGGDITLLAPENCAFDSDHPKLDPDVLLYNALQGSIDNNFKSKPKVVRRDGAAQSHSVVESQAGISGGGARKRQAGGSYQVQTVQQTFTPGSRKRWSSSVRIGQALGTAKVVKRLAYKKIIILVIDTVLSLPGGVSDLLCKPLINGAPGGFTKFSGALKKAGLLDEVENGNQVTAFIPVDDSFGDYDKLSKDDLSCFLKNHLIYGKRIFSPYFESIPDATAASGKQLKFTSENGMDYVCCGNKKSMVLRSDVVAGNGVLHVIDKPLKCD</sequence>
<dbReference type="Proteomes" id="UP000044841">
    <property type="component" value="Unassembled WGS sequence"/>
</dbReference>
<dbReference type="Pfam" id="PF02469">
    <property type="entry name" value="Fasciclin"/>
    <property type="match status" value="1"/>
</dbReference>
<dbReference type="PROSITE" id="PS50213">
    <property type="entry name" value="FAS1"/>
    <property type="match status" value="1"/>
</dbReference>
<evidence type="ECO:0000259" key="2">
    <source>
        <dbReference type="PROSITE" id="PS50213"/>
    </source>
</evidence>
<protein>
    <recommendedName>
        <fullName evidence="2">FAS1 domain-containing protein</fullName>
    </recommendedName>
</protein>
<dbReference type="SUPFAM" id="SSF82153">
    <property type="entry name" value="FAS1 domain"/>
    <property type="match status" value="1"/>
</dbReference>
<evidence type="ECO:0000313" key="3">
    <source>
        <dbReference type="EMBL" id="CUA77861.1"/>
    </source>
</evidence>
<dbReference type="GO" id="GO:0000329">
    <property type="term" value="C:fungal-type vacuole membrane"/>
    <property type="evidence" value="ECO:0007669"/>
    <property type="project" value="TreeGrafter"/>
</dbReference>
<keyword evidence="4" id="KW-1185">Reference proteome</keyword>
<keyword evidence="1" id="KW-0732">Signal</keyword>
<dbReference type="AlphaFoldDB" id="A0A0K6GHB5"/>
<dbReference type="SMART" id="SM00554">
    <property type="entry name" value="FAS1"/>
    <property type="match status" value="1"/>
</dbReference>
<dbReference type="EMBL" id="CYGV01001900">
    <property type="protein sequence ID" value="CUA77861.1"/>
    <property type="molecule type" value="Genomic_DNA"/>
</dbReference>
<feature type="domain" description="FAS1" evidence="2">
    <location>
        <begin position="206"/>
        <end position="334"/>
    </location>
</feature>
<accession>A0A0K6GHB5</accession>
<dbReference type="InterPro" id="IPR036378">
    <property type="entry name" value="FAS1_dom_sf"/>
</dbReference>
<gene>
    <name evidence="3" type="ORF">RSOLAG22IIIB_06834</name>
</gene>
<dbReference type="PANTHER" id="PTHR10900:SF77">
    <property type="entry name" value="FI19380P1"/>
    <property type="match status" value="1"/>
</dbReference>
<proteinExistence type="predicted"/>
<feature type="chain" id="PRO_5005503407" description="FAS1 domain-containing protein" evidence="1">
    <location>
        <begin position="21"/>
        <end position="337"/>
    </location>
</feature>
<evidence type="ECO:0000256" key="1">
    <source>
        <dbReference type="SAM" id="SignalP"/>
    </source>
</evidence>
<name>A0A0K6GHB5_9AGAM</name>
<evidence type="ECO:0000313" key="4">
    <source>
        <dbReference type="Proteomes" id="UP000044841"/>
    </source>
</evidence>
<dbReference type="GO" id="GO:0005615">
    <property type="term" value="C:extracellular space"/>
    <property type="evidence" value="ECO:0007669"/>
    <property type="project" value="TreeGrafter"/>
</dbReference>
<dbReference type="GO" id="GO:0016236">
    <property type="term" value="P:macroautophagy"/>
    <property type="evidence" value="ECO:0007669"/>
    <property type="project" value="TreeGrafter"/>
</dbReference>
<reference evidence="3 4" key="1">
    <citation type="submission" date="2015-07" db="EMBL/GenBank/DDBJ databases">
        <authorList>
            <person name="Noorani M."/>
        </authorList>
    </citation>
    <scope>NUCLEOTIDE SEQUENCE [LARGE SCALE GENOMIC DNA]</scope>
    <source>
        <strain evidence="3">BBA 69670</strain>
    </source>
</reference>
<dbReference type="InterPro" id="IPR050904">
    <property type="entry name" value="Adhesion/Biosynth-related"/>
</dbReference>
<dbReference type="Gene3D" id="2.30.180.10">
    <property type="entry name" value="FAS1 domain"/>
    <property type="match status" value="2"/>
</dbReference>